<dbReference type="OrthoDB" id="9451547at2759"/>
<organism evidence="3 4">
    <name type="scientific">Ascobolus immersus RN42</name>
    <dbReference type="NCBI Taxonomy" id="1160509"/>
    <lineage>
        <taxon>Eukaryota</taxon>
        <taxon>Fungi</taxon>
        <taxon>Dikarya</taxon>
        <taxon>Ascomycota</taxon>
        <taxon>Pezizomycotina</taxon>
        <taxon>Pezizomycetes</taxon>
        <taxon>Pezizales</taxon>
        <taxon>Ascobolaceae</taxon>
        <taxon>Ascobolus</taxon>
    </lineage>
</organism>
<proteinExistence type="predicted"/>
<keyword evidence="2" id="KW-0732">Signal</keyword>
<evidence type="ECO:0000256" key="1">
    <source>
        <dbReference type="SAM" id="Phobius"/>
    </source>
</evidence>
<sequence>MSVFFLLYLTTSHFSRSATPAVRAAPLGLGDTVPHEGRLVVYMSRAETRSTAELLTTCYITYFACIWKSIHANRVPSRSRLSHFWYKLYWAMAGILAPEFILWAAMSQYIQAQILKAAWWKRYSKRKWKWWGVLKWEEFLGWSTAKWRVIRERHMGNESDSRNLAILATNSSSNEETAMPKSQAASAMKAVKVPETNIWTGAESQGEGAMMHIETAEPIPEKCVSGRGCLKINELKNSGSTDKSYDYETLPMVVAQFALMGGFVLKLVDVKDEARLKWLQAAVAIENPNTSNEMDFLMQGLRLQDKVEGLLEDIGTDSSFITTIRGRGFFQLLANGAFDELCIRRRIAEKYANEIVDKCKADSVSKALVCVQVTWMVLNVLARKMTGLPITLLETHVVIQVGIAVLTYAFWWNKPLDAQEPIEIRVTTDIIERIEKARDAEADLYIRTSQTFNNEVHTRDKGFSEDNMKTLKAMNRKPRLAEFRERGLYAFLKFPQFHIPDFITESDEPESMFESFMRAGYDISETFFDLYWHTGLRAARRRYHKDRKQNKDQEDPARYFLSSFHRYAVVITAFMGALDGGLHLTAWKSYFPTEFESIAWKVACLIGGGVPIFLFASQGNQLEYYPAILCFGPRRFAKGKYTFLRCIGDFFRTFHRIGTMRYGPGLHAHWYRQLYLTSRLCIAYGLLAGSCVCIVALAYITFESGFAMRRLPESCYKTLNWVEYVPHF</sequence>
<feature type="signal peptide" evidence="2">
    <location>
        <begin position="1"/>
        <end position="17"/>
    </location>
</feature>
<protein>
    <recommendedName>
        <fullName evidence="5">Wax synthase domain-containing protein</fullName>
    </recommendedName>
</protein>
<feature type="chain" id="PRO_5018193705" description="Wax synthase domain-containing protein" evidence="2">
    <location>
        <begin position="18"/>
        <end position="728"/>
    </location>
</feature>
<dbReference type="AlphaFoldDB" id="A0A3N4IMG4"/>
<feature type="transmembrane region" description="Helical" evidence="1">
    <location>
        <begin position="567"/>
        <end position="586"/>
    </location>
</feature>
<gene>
    <name evidence="3" type="ORF">BJ508DRAFT_413949</name>
</gene>
<dbReference type="PANTHER" id="PTHR35043">
    <property type="entry name" value="TRANSCRIPTION FACTOR DOMAIN-CONTAINING PROTEIN"/>
    <property type="match status" value="1"/>
</dbReference>
<keyword evidence="1" id="KW-0472">Membrane</keyword>
<dbReference type="Proteomes" id="UP000275078">
    <property type="component" value="Unassembled WGS sequence"/>
</dbReference>
<evidence type="ECO:0000313" key="4">
    <source>
        <dbReference type="Proteomes" id="UP000275078"/>
    </source>
</evidence>
<evidence type="ECO:0000256" key="2">
    <source>
        <dbReference type="SAM" id="SignalP"/>
    </source>
</evidence>
<keyword evidence="1" id="KW-1133">Transmembrane helix</keyword>
<feature type="transmembrane region" description="Helical" evidence="1">
    <location>
        <begin position="598"/>
        <end position="616"/>
    </location>
</feature>
<keyword evidence="1" id="KW-0812">Transmembrane</keyword>
<dbReference type="PANTHER" id="PTHR35043:SF7">
    <property type="entry name" value="TRANSCRIPTION FACTOR DOMAIN-CONTAINING PROTEIN"/>
    <property type="match status" value="1"/>
</dbReference>
<evidence type="ECO:0000313" key="3">
    <source>
        <dbReference type="EMBL" id="RPA82784.1"/>
    </source>
</evidence>
<name>A0A3N4IMG4_ASCIM</name>
<keyword evidence="4" id="KW-1185">Reference proteome</keyword>
<feature type="transmembrane region" description="Helical" evidence="1">
    <location>
        <begin position="682"/>
        <end position="702"/>
    </location>
</feature>
<dbReference type="EMBL" id="ML119669">
    <property type="protein sequence ID" value="RPA82784.1"/>
    <property type="molecule type" value="Genomic_DNA"/>
</dbReference>
<dbReference type="STRING" id="1160509.A0A3N4IMG4"/>
<reference evidence="3 4" key="1">
    <citation type="journal article" date="2018" name="Nat. Ecol. Evol.">
        <title>Pezizomycetes genomes reveal the molecular basis of ectomycorrhizal truffle lifestyle.</title>
        <authorList>
            <person name="Murat C."/>
            <person name="Payen T."/>
            <person name="Noel B."/>
            <person name="Kuo A."/>
            <person name="Morin E."/>
            <person name="Chen J."/>
            <person name="Kohler A."/>
            <person name="Krizsan K."/>
            <person name="Balestrini R."/>
            <person name="Da Silva C."/>
            <person name="Montanini B."/>
            <person name="Hainaut M."/>
            <person name="Levati E."/>
            <person name="Barry K.W."/>
            <person name="Belfiori B."/>
            <person name="Cichocki N."/>
            <person name="Clum A."/>
            <person name="Dockter R.B."/>
            <person name="Fauchery L."/>
            <person name="Guy J."/>
            <person name="Iotti M."/>
            <person name="Le Tacon F."/>
            <person name="Lindquist E.A."/>
            <person name="Lipzen A."/>
            <person name="Malagnac F."/>
            <person name="Mello A."/>
            <person name="Molinier V."/>
            <person name="Miyauchi S."/>
            <person name="Poulain J."/>
            <person name="Riccioni C."/>
            <person name="Rubini A."/>
            <person name="Sitrit Y."/>
            <person name="Splivallo R."/>
            <person name="Traeger S."/>
            <person name="Wang M."/>
            <person name="Zifcakova L."/>
            <person name="Wipf D."/>
            <person name="Zambonelli A."/>
            <person name="Paolocci F."/>
            <person name="Nowrousian M."/>
            <person name="Ottonello S."/>
            <person name="Baldrian P."/>
            <person name="Spatafora J.W."/>
            <person name="Henrissat B."/>
            <person name="Nagy L.G."/>
            <person name="Aury J.M."/>
            <person name="Wincker P."/>
            <person name="Grigoriev I.V."/>
            <person name="Bonfante P."/>
            <person name="Martin F.M."/>
        </authorList>
    </citation>
    <scope>NUCLEOTIDE SEQUENCE [LARGE SCALE GENOMIC DNA]</scope>
    <source>
        <strain evidence="3 4">RN42</strain>
    </source>
</reference>
<accession>A0A3N4IMG4</accession>
<evidence type="ECO:0008006" key="5">
    <source>
        <dbReference type="Google" id="ProtNLM"/>
    </source>
</evidence>